<evidence type="ECO:0000313" key="2">
    <source>
        <dbReference type="EMBL" id="ASN70187.1"/>
    </source>
</evidence>
<sequence length="167" mass="19916">MKGLSHLEEEVKKIYTKINMLTPEAIDMELMAASLKIWLHFERRPSFVFCVNDSYSMVIDKRLNKKQQWEEFGHELCHVIKHYGNQFDMHELFRELQEYQANSFMYHFCVPSFMLQKLNLPSLQSEAIKLIGDTFNVTYSFAAARLEMFRRKSFAFALYENTLKHIN</sequence>
<proteinExistence type="predicted"/>
<evidence type="ECO:0000259" key="1">
    <source>
        <dbReference type="Pfam" id="PF06114"/>
    </source>
</evidence>
<accession>A0A2H4JA43</accession>
<protein>
    <recommendedName>
        <fullName evidence="1">IrrE N-terminal-like domain-containing protein</fullName>
    </recommendedName>
</protein>
<name>A0A2H4JA43_9CAUD</name>
<dbReference type="EMBL" id="MF417903">
    <property type="protein sequence ID" value="ASN70187.1"/>
    <property type="molecule type" value="Genomic_DNA"/>
</dbReference>
<dbReference type="InterPro" id="IPR010359">
    <property type="entry name" value="IrrE_HExxH"/>
</dbReference>
<organism evidence="2">
    <name type="scientific">uncultured Caudovirales phage</name>
    <dbReference type="NCBI Taxonomy" id="2100421"/>
    <lineage>
        <taxon>Viruses</taxon>
        <taxon>Duplodnaviria</taxon>
        <taxon>Heunggongvirae</taxon>
        <taxon>Uroviricota</taxon>
        <taxon>Caudoviricetes</taxon>
        <taxon>Peduoviridae</taxon>
        <taxon>Maltschvirus</taxon>
        <taxon>Maltschvirus maltsch</taxon>
    </lineage>
</organism>
<reference evidence="2" key="1">
    <citation type="submission" date="2017-06" db="EMBL/GenBank/DDBJ databases">
        <title>Novel phages from South African skin metaviromes.</title>
        <authorList>
            <person name="van Zyl L.J."/>
            <person name="Abrahams Y."/>
            <person name="Stander E.A."/>
            <person name="Kirby B.M."/>
            <person name="Clavaud C."/>
            <person name="Farcet C."/>
            <person name="Breton L."/>
            <person name="Trindade M.I."/>
        </authorList>
    </citation>
    <scope>NUCLEOTIDE SEQUENCE</scope>
</reference>
<feature type="domain" description="IrrE N-terminal-like" evidence="1">
    <location>
        <begin position="54"/>
        <end position="147"/>
    </location>
</feature>
<gene>
    <name evidence="2" type="ORF">10F3_2</name>
</gene>
<dbReference type="Pfam" id="PF06114">
    <property type="entry name" value="Peptidase_M78"/>
    <property type="match status" value="1"/>
</dbReference>